<keyword evidence="5" id="KW-0812">Transmembrane</keyword>
<evidence type="ECO:0000256" key="2">
    <source>
        <dbReference type="ARBA" id="ARBA00004651"/>
    </source>
</evidence>
<sequence>MLVHYVWIDHDSRAVVLSGRGTLSLSDMLVDLTCKYEPIGVNNRDPNAPYLLHAPSVCAGNPRTSMKSSESSIVQEVIKQALVNNPSYGLIITGNSLGGGSRRS</sequence>
<dbReference type="OrthoDB" id="438440at2759"/>
<evidence type="ECO:0000313" key="18">
    <source>
        <dbReference type="Proteomes" id="UP000005240"/>
    </source>
</evidence>
<evidence type="ECO:0000256" key="6">
    <source>
        <dbReference type="ARBA" id="ARBA00022723"/>
    </source>
</evidence>
<comment type="subcellular location">
    <subcellularLocation>
        <location evidence="2">Cell membrane</location>
        <topology evidence="2">Multi-pass membrane protein</topology>
    </subcellularLocation>
</comment>
<name>A0A0C4EMD2_PUCT1</name>
<dbReference type="InterPro" id="IPR052214">
    <property type="entry name" value="DAG_Lipase-Related"/>
</dbReference>
<dbReference type="AlphaFoldDB" id="A0A0C4EMD2"/>
<evidence type="ECO:0000256" key="3">
    <source>
        <dbReference type="ARBA" id="ARBA00022475"/>
    </source>
</evidence>
<evidence type="ECO:0000259" key="15">
    <source>
        <dbReference type="Pfam" id="PF01764"/>
    </source>
</evidence>
<keyword evidence="4" id="KW-0597">Phosphoprotein</keyword>
<evidence type="ECO:0000256" key="7">
    <source>
        <dbReference type="ARBA" id="ARBA00022801"/>
    </source>
</evidence>
<dbReference type="InterPro" id="IPR029058">
    <property type="entry name" value="AB_hydrolase_fold"/>
</dbReference>
<keyword evidence="10" id="KW-1133">Transmembrane helix</keyword>
<dbReference type="GO" id="GO:0005886">
    <property type="term" value="C:plasma membrane"/>
    <property type="evidence" value="ECO:0007669"/>
    <property type="project" value="UniProtKB-SubCell"/>
</dbReference>
<dbReference type="PANTHER" id="PTHR45792:SF7">
    <property type="entry name" value="PUTATIVE (AFU_ORTHOLOGUE AFUA_6G02710)-RELATED"/>
    <property type="match status" value="1"/>
</dbReference>
<keyword evidence="6" id="KW-0479">Metal-binding</keyword>
<proteinExistence type="predicted"/>
<dbReference type="Gene3D" id="3.40.50.1820">
    <property type="entry name" value="alpha/beta hydrolase"/>
    <property type="match status" value="1"/>
</dbReference>
<evidence type="ECO:0000256" key="8">
    <source>
        <dbReference type="ARBA" id="ARBA00022837"/>
    </source>
</evidence>
<keyword evidence="12" id="KW-0472">Membrane</keyword>
<keyword evidence="8" id="KW-0106">Calcium</keyword>
<dbReference type="GO" id="GO:0019369">
    <property type="term" value="P:arachidonate metabolic process"/>
    <property type="evidence" value="ECO:0007669"/>
    <property type="project" value="TreeGrafter"/>
</dbReference>
<evidence type="ECO:0000256" key="12">
    <source>
        <dbReference type="ARBA" id="ARBA00023136"/>
    </source>
</evidence>
<evidence type="ECO:0000256" key="11">
    <source>
        <dbReference type="ARBA" id="ARBA00023098"/>
    </source>
</evidence>
<reference evidence="16" key="2">
    <citation type="submission" date="2016-05" db="EMBL/GenBank/DDBJ databases">
        <title>Comparative analysis highlights variable genome content of wheat rusts and divergence of the mating loci.</title>
        <authorList>
            <person name="Cuomo C.A."/>
            <person name="Bakkeren G."/>
            <person name="Szabo L."/>
            <person name="Khalil H."/>
            <person name="Joly D."/>
            <person name="Goldberg J."/>
            <person name="Young S."/>
            <person name="Zeng Q."/>
            <person name="Fellers J."/>
        </authorList>
    </citation>
    <scope>NUCLEOTIDE SEQUENCE [LARGE SCALE GENOMIC DNA]</scope>
    <source>
        <strain evidence="16">1-1 BBBD Race 1</strain>
    </source>
</reference>
<dbReference type="InterPro" id="IPR002921">
    <property type="entry name" value="Fungal_lipase-type"/>
</dbReference>
<keyword evidence="3" id="KW-1003">Cell membrane</keyword>
<dbReference type="Pfam" id="PF01764">
    <property type="entry name" value="Lipase_3"/>
    <property type="match status" value="1"/>
</dbReference>
<accession>A0A0C4EMD2</accession>
<organism evidence="16">
    <name type="scientific">Puccinia triticina (isolate 1-1 / race 1 (BBBD))</name>
    <name type="common">Brown leaf rust fungus</name>
    <dbReference type="NCBI Taxonomy" id="630390"/>
    <lineage>
        <taxon>Eukaryota</taxon>
        <taxon>Fungi</taxon>
        <taxon>Dikarya</taxon>
        <taxon>Basidiomycota</taxon>
        <taxon>Pucciniomycotina</taxon>
        <taxon>Pucciniomycetes</taxon>
        <taxon>Pucciniales</taxon>
        <taxon>Pucciniaceae</taxon>
        <taxon>Puccinia</taxon>
    </lineage>
</organism>
<dbReference type="EMBL" id="ADAS02000012">
    <property type="protein sequence ID" value="OAV97613.1"/>
    <property type="molecule type" value="Genomic_DNA"/>
</dbReference>
<protein>
    <recommendedName>
        <fullName evidence="14">sn-1-specific diacylglycerol lipase</fullName>
        <ecNumber evidence="14">3.1.1.116</ecNumber>
    </recommendedName>
</protein>
<reference evidence="17 18" key="3">
    <citation type="journal article" date="2017" name="G3 (Bethesda)">
        <title>Comparative analysis highlights variable genome content of wheat rusts and divergence of the mating loci.</title>
        <authorList>
            <person name="Cuomo C.A."/>
            <person name="Bakkeren G."/>
            <person name="Khalil H.B."/>
            <person name="Panwar V."/>
            <person name="Joly D."/>
            <person name="Linning R."/>
            <person name="Sakthikumar S."/>
            <person name="Song X."/>
            <person name="Adiconis X."/>
            <person name="Fan L."/>
            <person name="Goldberg J.M."/>
            <person name="Levin J.Z."/>
            <person name="Young S."/>
            <person name="Zeng Q."/>
            <person name="Anikster Y."/>
            <person name="Bruce M."/>
            <person name="Wang M."/>
            <person name="Yin C."/>
            <person name="McCallum B."/>
            <person name="Szabo L.J."/>
            <person name="Hulbert S."/>
            <person name="Chen X."/>
            <person name="Fellers J.P."/>
        </authorList>
    </citation>
    <scope>NUCLEOTIDE SEQUENCE</scope>
    <source>
        <strain evidence="18">Isolate 1-1 / race 1 (BBBD)</strain>
        <strain evidence="17">isolate 1-1 / race 1 (BBBD)</strain>
    </source>
</reference>
<evidence type="ECO:0000313" key="17">
    <source>
        <dbReference type="EnsemblFungi" id="PTTG_01922-t43_1-p1"/>
    </source>
</evidence>
<evidence type="ECO:0000256" key="4">
    <source>
        <dbReference type="ARBA" id="ARBA00022553"/>
    </source>
</evidence>
<dbReference type="PANTHER" id="PTHR45792">
    <property type="entry name" value="DIACYLGLYCEROL LIPASE HOMOLOG-RELATED"/>
    <property type="match status" value="1"/>
</dbReference>
<dbReference type="GO" id="GO:0046872">
    <property type="term" value="F:metal ion binding"/>
    <property type="evidence" value="ECO:0007669"/>
    <property type="project" value="UniProtKB-KW"/>
</dbReference>
<evidence type="ECO:0000256" key="13">
    <source>
        <dbReference type="ARBA" id="ARBA00024531"/>
    </source>
</evidence>
<gene>
    <name evidence="16" type="ORF">PTTG_01922</name>
</gene>
<dbReference type="SUPFAM" id="SSF53474">
    <property type="entry name" value="alpha/beta-Hydrolases"/>
    <property type="match status" value="1"/>
</dbReference>
<evidence type="ECO:0000256" key="14">
    <source>
        <dbReference type="ARBA" id="ARBA00026104"/>
    </source>
</evidence>
<keyword evidence="7" id="KW-0378">Hydrolase</keyword>
<feature type="domain" description="Fungal lipase-type" evidence="15">
    <location>
        <begin position="16"/>
        <end position="100"/>
    </location>
</feature>
<comment type="cofactor">
    <cofactor evidence="1">
        <name>Ca(2+)</name>
        <dbReference type="ChEBI" id="CHEBI:29108"/>
    </cofactor>
</comment>
<comment type="catalytic activity">
    <reaction evidence="13">
        <text>a 1,2-diacyl-sn-glycerol + H2O = a 2-acylglycerol + a fatty acid + H(+)</text>
        <dbReference type="Rhea" id="RHEA:33275"/>
        <dbReference type="ChEBI" id="CHEBI:15377"/>
        <dbReference type="ChEBI" id="CHEBI:15378"/>
        <dbReference type="ChEBI" id="CHEBI:17389"/>
        <dbReference type="ChEBI" id="CHEBI:17815"/>
        <dbReference type="ChEBI" id="CHEBI:28868"/>
        <dbReference type="EC" id="3.1.1.116"/>
    </reaction>
    <physiologicalReaction direction="left-to-right" evidence="13">
        <dbReference type="Rhea" id="RHEA:33276"/>
    </physiologicalReaction>
</comment>
<evidence type="ECO:0000256" key="5">
    <source>
        <dbReference type="ARBA" id="ARBA00022692"/>
    </source>
</evidence>
<keyword evidence="9" id="KW-0442">Lipid degradation</keyword>
<keyword evidence="11" id="KW-0443">Lipid metabolism</keyword>
<evidence type="ECO:0000256" key="9">
    <source>
        <dbReference type="ARBA" id="ARBA00022963"/>
    </source>
</evidence>
<keyword evidence="18" id="KW-1185">Reference proteome</keyword>
<evidence type="ECO:0000256" key="1">
    <source>
        <dbReference type="ARBA" id="ARBA00001913"/>
    </source>
</evidence>
<dbReference type="GO" id="GO:0016298">
    <property type="term" value="F:lipase activity"/>
    <property type="evidence" value="ECO:0007669"/>
    <property type="project" value="TreeGrafter"/>
</dbReference>
<dbReference type="VEuPathDB" id="FungiDB:PTTG_01922"/>
<dbReference type="GO" id="GO:0046340">
    <property type="term" value="P:diacylglycerol catabolic process"/>
    <property type="evidence" value="ECO:0007669"/>
    <property type="project" value="TreeGrafter"/>
</dbReference>
<reference evidence="17" key="4">
    <citation type="submission" date="2025-05" db="UniProtKB">
        <authorList>
            <consortium name="EnsemblFungi"/>
        </authorList>
    </citation>
    <scope>IDENTIFICATION</scope>
    <source>
        <strain evidence="17">isolate 1-1 / race 1 (BBBD)</strain>
    </source>
</reference>
<reference evidence="16" key="1">
    <citation type="submission" date="2009-11" db="EMBL/GenBank/DDBJ databases">
        <authorList>
            <consortium name="The Broad Institute Genome Sequencing Platform"/>
            <person name="Ward D."/>
            <person name="Feldgarden M."/>
            <person name="Earl A."/>
            <person name="Young S.K."/>
            <person name="Zeng Q."/>
            <person name="Koehrsen M."/>
            <person name="Alvarado L."/>
            <person name="Berlin A."/>
            <person name="Bochicchio J."/>
            <person name="Borenstein D."/>
            <person name="Chapman S.B."/>
            <person name="Chen Z."/>
            <person name="Engels R."/>
            <person name="Freedman E."/>
            <person name="Gellesch M."/>
            <person name="Goldberg J."/>
            <person name="Griggs A."/>
            <person name="Gujja S."/>
            <person name="Heilman E."/>
            <person name="Heiman D."/>
            <person name="Hepburn T."/>
            <person name="Howarth C."/>
            <person name="Jen D."/>
            <person name="Larson L."/>
            <person name="Lewis B."/>
            <person name="Mehta T."/>
            <person name="Park D."/>
            <person name="Pearson M."/>
            <person name="Roberts A."/>
            <person name="Saif S."/>
            <person name="Shea T."/>
            <person name="Shenoy N."/>
            <person name="Sisk P."/>
            <person name="Stolte C."/>
            <person name="Sykes S."/>
            <person name="Thomson T."/>
            <person name="Walk T."/>
            <person name="White J."/>
            <person name="Yandava C."/>
            <person name="Izard J."/>
            <person name="Baranova O.V."/>
            <person name="Blanton J.M."/>
            <person name="Tanner A.C."/>
            <person name="Dewhirst F.E."/>
            <person name="Haas B."/>
            <person name="Nusbaum C."/>
            <person name="Birren B."/>
        </authorList>
    </citation>
    <scope>NUCLEOTIDE SEQUENCE [LARGE SCALE GENOMIC DNA]</scope>
    <source>
        <strain evidence="16">1-1 BBBD Race 1</strain>
    </source>
</reference>
<evidence type="ECO:0000256" key="10">
    <source>
        <dbReference type="ARBA" id="ARBA00022989"/>
    </source>
</evidence>
<dbReference type="Proteomes" id="UP000005240">
    <property type="component" value="Unassembled WGS sequence"/>
</dbReference>
<evidence type="ECO:0000313" key="16">
    <source>
        <dbReference type="EMBL" id="OAV97613.1"/>
    </source>
</evidence>
<dbReference type="EnsemblFungi" id="PTTG_01922-t43_1">
    <property type="protein sequence ID" value="PTTG_01922-t43_1-p1"/>
    <property type="gene ID" value="PTTG_01922"/>
</dbReference>
<dbReference type="EC" id="3.1.1.116" evidence="14"/>